<keyword evidence="4" id="KW-1185">Reference proteome</keyword>
<dbReference type="Pfam" id="PF13304">
    <property type="entry name" value="AAA_21"/>
    <property type="match status" value="1"/>
</dbReference>
<dbReference type="GO" id="GO:0006302">
    <property type="term" value="P:double-strand break repair"/>
    <property type="evidence" value="ECO:0007669"/>
    <property type="project" value="TreeGrafter"/>
</dbReference>
<comment type="caution">
    <text evidence="3">The sequence shown here is derived from an EMBL/GenBank/DDBJ whole genome shotgun (WGS) entry which is preliminary data.</text>
</comment>
<dbReference type="InterPro" id="IPR027417">
    <property type="entry name" value="P-loop_NTPase"/>
</dbReference>
<evidence type="ECO:0000313" key="3">
    <source>
        <dbReference type="EMBL" id="RUL62031.1"/>
    </source>
</evidence>
<gene>
    <name evidence="3" type="ORF">EKH79_14040</name>
</gene>
<feature type="domain" description="AAA+ ATPase" evidence="2">
    <location>
        <begin position="67"/>
        <end position="459"/>
    </location>
</feature>
<evidence type="ECO:0000259" key="2">
    <source>
        <dbReference type="SMART" id="SM00382"/>
    </source>
</evidence>
<dbReference type="EMBL" id="RYZR01000007">
    <property type="protein sequence ID" value="RUL62031.1"/>
    <property type="molecule type" value="Genomic_DNA"/>
</dbReference>
<dbReference type="GO" id="GO:0016887">
    <property type="term" value="F:ATP hydrolysis activity"/>
    <property type="evidence" value="ECO:0007669"/>
    <property type="project" value="InterPro"/>
</dbReference>
<dbReference type="GO" id="GO:0005524">
    <property type="term" value="F:ATP binding"/>
    <property type="evidence" value="ECO:0007669"/>
    <property type="project" value="UniProtKB-KW"/>
</dbReference>
<keyword evidence="3" id="KW-0547">Nucleotide-binding</keyword>
<dbReference type="InterPro" id="IPR003593">
    <property type="entry name" value="AAA+_ATPase"/>
</dbReference>
<sequence>MKLPLKITGECDIRLWRYGDFPSSSFIQHAVFHETSRMIQFIRLNDQEISLVPQEVIADPTLNLFAADSMTLIVGPNGAGKTHLMTRIGEAIKDRDPKVIASDGPLSKVSAIYLTLSHFGKHALNGHGLSLQTLNRRRENPKVTLKQMRHVDEYFGGRAPVVLRLTVQPKIGFDRLVGAMRRSPEIIEANASLKSVMRRVETARKELESAQSSTPVLSINRNFSELMNKLIKMEEVLTERILDRLRSRLDAGYTQNFFLPNNNNLLRAIHSLDGELVSNGYALTLLQCLYGTKQSHETSDKIFMQLSYALGRLAELGVAVDDIELHSDRYQLTGSINQQLAEETIDGLASLELGGVSSGLAALALQYSLLERAVQRLNRAGRPSNRSLLIMIDEGDVFLHPAWQQRYVDFVDHFVATIKPYFASVQVILTTHSPILVSDFPRDCIYRLGRERLDEVLDEDEVSTPHEPLVSFGAPLEAVVRHTSDAGALGTFAQRQLRKWAELAASGQPISQYHLGLIDDPVIRRMIKVSRGRGSVSQ</sequence>
<dbReference type="AlphaFoldDB" id="A0A3S0WM99"/>
<dbReference type="SUPFAM" id="SSF52540">
    <property type="entry name" value="P-loop containing nucleoside triphosphate hydrolases"/>
    <property type="match status" value="1"/>
</dbReference>
<dbReference type="PANTHER" id="PTHR32182">
    <property type="entry name" value="DNA REPLICATION AND REPAIR PROTEIN RECF"/>
    <property type="match status" value="1"/>
</dbReference>
<proteinExistence type="predicted"/>
<keyword evidence="3" id="KW-0067">ATP-binding</keyword>
<reference evidence="3 4" key="1">
    <citation type="submission" date="2018-12" db="EMBL/GenBank/DDBJ databases">
        <title>Dyella dinghuensis sp. nov. DHOA06 and Dyella choica sp. nov. 4M-K27, isolated from forest soil.</title>
        <authorList>
            <person name="Qiu L.-H."/>
            <person name="Gao Z.-H."/>
        </authorList>
    </citation>
    <scope>NUCLEOTIDE SEQUENCE [LARGE SCALE GENOMIC DNA]</scope>
    <source>
        <strain evidence="3 4">DHOA06</strain>
    </source>
</reference>
<organism evidence="3 4">
    <name type="scientific">Dyella dinghuensis</name>
    <dbReference type="NCBI Taxonomy" id="1920169"/>
    <lineage>
        <taxon>Bacteria</taxon>
        <taxon>Pseudomonadati</taxon>
        <taxon>Pseudomonadota</taxon>
        <taxon>Gammaproteobacteria</taxon>
        <taxon>Lysobacterales</taxon>
        <taxon>Rhodanobacteraceae</taxon>
        <taxon>Dyella</taxon>
    </lineage>
</organism>
<protein>
    <submittedName>
        <fullName evidence="3">ATP-binding protein</fullName>
    </submittedName>
</protein>
<dbReference type="Gene3D" id="3.40.50.300">
    <property type="entry name" value="P-loop containing nucleotide triphosphate hydrolases"/>
    <property type="match status" value="1"/>
</dbReference>
<dbReference type="PANTHER" id="PTHR32182:SF23">
    <property type="entry name" value="ATP BINDING PROTEIN"/>
    <property type="match status" value="1"/>
</dbReference>
<evidence type="ECO:0000313" key="4">
    <source>
        <dbReference type="Proteomes" id="UP000267077"/>
    </source>
</evidence>
<accession>A0A3S0WM99</accession>
<dbReference type="Proteomes" id="UP000267077">
    <property type="component" value="Unassembled WGS sequence"/>
</dbReference>
<keyword evidence="1" id="KW-0175">Coiled coil</keyword>
<dbReference type="InterPro" id="IPR003959">
    <property type="entry name" value="ATPase_AAA_core"/>
</dbReference>
<dbReference type="SMART" id="SM00382">
    <property type="entry name" value="AAA"/>
    <property type="match status" value="1"/>
</dbReference>
<name>A0A3S0WM99_9GAMM</name>
<feature type="coiled-coil region" evidence="1">
    <location>
        <begin position="186"/>
        <end position="213"/>
    </location>
</feature>
<evidence type="ECO:0000256" key="1">
    <source>
        <dbReference type="SAM" id="Coils"/>
    </source>
</evidence>
<dbReference type="GO" id="GO:0000731">
    <property type="term" value="P:DNA synthesis involved in DNA repair"/>
    <property type="evidence" value="ECO:0007669"/>
    <property type="project" value="TreeGrafter"/>
</dbReference>